<evidence type="ECO:0000256" key="10">
    <source>
        <dbReference type="SAM" id="Coils"/>
    </source>
</evidence>
<dbReference type="GO" id="GO:0045165">
    <property type="term" value="P:cell fate commitment"/>
    <property type="evidence" value="ECO:0007669"/>
    <property type="project" value="TreeGrafter"/>
</dbReference>
<dbReference type="PhylomeDB" id="A0A1B0FCZ9"/>
<accession>A0A1B0FCZ9</accession>
<keyword evidence="14" id="KW-1185">Reference proteome</keyword>
<feature type="region of interest" description="Disordered" evidence="11">
    <location>
        <begin position="644"/>
        <end position="706"/>
    </location>
</feature>
<dbReference type="PROSITE" id="PS50114">
    <property type="entry name" value="GATA_ZN_FINGER_2"/>
    <property type="match status" value="1"/>
</dbReference>
<keyword evidence="8" id="KW-0539">Nucleus</keyword>
<feature type="region of interest" description="Disordered" evidence="11">
    <location>
        <begin position="609"/>
        <end position="628"/>
    </location>
</feature>
<dbReference type="Gene3D" id="3.30.50.10">
    <property type="entry name" value="Erythroid Transcription Factor GATA-1, subunit A"/>
    <property type="match status" value="1"/>
</dbReference>
<feature type="compositionally biased region" description="Polar residues" evidence="11">
    <location>
        <begin position="666"/>
        <end position="695"/>
    </location>
</feature>
<evidence type="ECO:0000313" key="13">
    <source>
        <dbReference type="EnsemblMetazoa" id="GMOY001450-PA"/>
    </source>
</evidence>
<dbReference type="Pfam" id="PF00320">
    <property type="entry name" value="GATA"/>
    <property type="match status" value="1"/>
</dbReference>
<dbReference type="InterPro" id="IPR039355">
    <property type="entry name" value="Transcription_factor_GATA"/>
</dbReference>
<name>A0A1B0FCZ9_GLOMM</name>
<evidence type="ECO:0000256" key="2">
    <source>
        <dbReference type="ARBA" id="ARBA00022723"/>
    </source>
</evidence>
<dbReference type="GO" id="GO:0000981">
    <property type="term" value="F:DNA-binding transcription factor activity, RNA polymerase II-specific"/>
    <property type="evidence" value="ECO:0007669"/>
    <property type="project" value="TreeGrafter"/>
</dbReference>
<evidence type="ECO:0000256" key="4">
    <source>
        <dbReference type="ARBA" id="ARBA00022833"/>
    </source>
</evidence>
<dbReference type="PANTHER" id="PTHR10071:SF281">
    <property type="entry name" value="BOX A-BINDING FACTOR-RELATED"/>
    <property type="match status" value="1"/>
</dbReference>
<dbReference type="VEuPathDB" id="VectorBase:GMOY001450"/>
<evidence type="ECO:0000256" key="5">
    <source>
        <dbReference type="ARBA" id="ARBA00023015"/>
    </source>
</evidence>
<feature type="compositionally biased region" description="Basic and acidic residues" evidence="11">
    <location>
        <begin position="164"/>
        <end position="181"/>
    </location>
</feature>
<feature type="region of interest" description="Disordered" evidence="11">
    <location>
        <begin position="237"/>
        <end position="270"/>
    </location>
</feature>
<feature type="compositionally biased region" description="Low complexity" evidence="11">
    <location>
        <begin position="98"/>
        <end position="107"/>
    </location>
</feature>
<evidence type="ECO:0000259" key="12">
    <source>
        <dbReference type="PROSITE" id="PS50114"/>
    </source>
</evidence>
<dbReference type="GO" id="GO:0045944">
    <property type="term" value="P:positive regulation of transcription by RNA polymerase II"/>
    <property type="evidence" value="ECO:0007669"/>
    <property type="project" value="TreeGrafter"/>
</dbReference>
<dbReference type="PROSITE" id="PS00344">
    <property type="entry name" value="GATA_ZN_FINGER_1"/>
    <property type="match status" value="1"/>
</dbReference>
<evidence type="ECO:0000256" key="9">
    <source>
        <dbReference type="PROSITE-ProRule" id="PRU00094"/>
    </source>
</evidence>
<feature type="region of interest" description="Disordered" evidence="11">
    <location>
        <begin position="162"/>
        <end position="181"/>
    </location>
</feature>
<evidence type="ECO:0000313" key="14">
    <source>
        <dbReference type="Proteomes" id="UP000092444"/>
    </source>
</evidence>
<dbReference type="CDD" id="cd00202">
    <property type="entry name" value="ZnF_GATA"/>
    <property type="match status" value="1"/>
</dbReference>
<dbReference type="GO" id="GO:0005634">
    <property type="term" value="C:nucleus"/>
    <property type="evidence" value="ECO:0007669"/>
    <property type="project" value="UniProtKB-SubCell"/>
</dbReference>
<dbReference type="InterPro" id="IPR013088">
    <property type="entry name" value="Znf_NHR/GATA"/>
</dbReference>
<feature type="compositionally biased region" description="Low complexity" evidence="11">
    <location>
        <begin position="8"/>
        <end position="23"/>
    </location>
</feature>
<feature type="region of interest" description="Disordered" evidence="11">
    <location>
        <begin position="1"/>
        <end position="23"/>
    </location>
</feature>
<dbReference type="GO" id="GO:0000122">
    <property type="term" value="P:negative regulation of transcription by RNA polymerase II"/>
    <property type="evidence" value="ECO:0007669"/>
    <property type="project" value="TreeGrafter"/>
</dbReference>
<organism evidence="13 14">
    <name type="scientific">Glossina morsitans morsitans</name>
    <name type="common">Savannah tsetse fly</name>
    <dbReference type="NCBI Taxonomy" id="37546"/>
    <lineage>
        <taxon>Eukaryota</taxon>
        <taxon>Metazoa</taxon>
        <taxon>Ecdysozoa</taxon>
        <taxon>Arthropoda</taxon>
        <taxon>Hexapoda</taxon>
        <taxon>Insecta</taxon>
        <taxon>Pterygota</taxon>
        <taxon>Neoptera</taxon>
        <taxon>Endopterygota</taxon>
        <taxon>Diptera</taxon>
        <taxon>Brachycera</taxon>
        <taxon>Muscomorpha</taxon>
        <taxon>Hippoboscoidea</taxon>
        <taxon>Glossinidae</taxon>
        <taxon>Glossina</taxon>
    </lineage>
</organism>
<evidence type="ECO:0000256" key="6">
    <source>
        <dbReference type="ARBA" id="ARBA00023125"/>
    </source>
</evidence>
<dbReference type="FunFam" id="3.30.50.10:FF:000032">
    <property type="entry name" value="Transcription factor GATA-3"/>
    <property type="match status" value="1"/>
</dbReference>
<dbReference type="STRING" id="37546.A0A1B0FCZ9"/>
<dbReference type="EMBL" id="CCAG010019120">
    <property type="status" value="NOT_ANNOTATED_CDS"/>
    <property type="molecule type" value="Genomic_DNA"/>
</dbReference>
<keyword evidence="7" id="KW-0804">Transcription</keyword>
<dbReference type="GO" id="GO:0000978">
    <property type="term" value="F:RNA polymerase II cis-regulatory region sequence-specific DNA binding"/>
    <property type="evidence" value="ECO:0007669"/>
    <property type="project" value="TreeGrafter"/>
</dbReference>
<dbReference type="SUPFAM" id="SSF57716">
    <property type="entry name" value="Glucocorticoid receptor-like (DNA-binding domain)"/>
    <property type="match status" value="1"/>
</dbReference>
<protein>
    <recommendedName>
        <fullName evidence="12">GATA-type domain-containing protein</fullName>
    </recommendedName>
</protein>
<comment type="subcellular location">
    <subcellularLocation>
        <location evidence="1">Nucleus</location>
    </subcellularLocation>
</comment>
<keyword evidence="2" id="KW-0479">Metal-binding</keyword>
<dbReference type="SMART" id="SM00401">
    <property type="entry name" value="ZnF_GATA"/>
    <property type="match status" value="1"/>
</dbReference>
<evidence type="ECO:0000256" key="11">
    <source>
        <dbReference type="SAM" id="MobiDB-lite"/>
    </source>
</evidence>
<feature type="region of interest" description="Disordered" evidence="11">
    <location>
        <begin position="71"/>
        <end position="107"/>
    </location>
</feature>
<sequence>MHLKMEAQARQQQHLQQRNQSQQLLQHPLSKTQQNLLDKIKDEVNGQEQQQQQQQSQLNHSANVLLERQSPNEHQNPHKQQQQQQQQAQQLTSHSTRSQQPQQQAQAQAQAAAALTSSQQPASVVIQVQPTNLQTTSQTNEDFIPPLPRTQHRRILTTSGELVSDQRETEQTEQANEYHGHHSPDEYVQMARHHEDQQSAPDSTDYTYITDENGHMLCATENVGAIKLESIDKEQVTVEAQQQQQQQQQHQHHHHHQQQQQHQCPTPGTYGEQLIVSATALHHQNAHHLAGTALNHGNHASPLLRFEDDGRFASAMNDHGNGPPLYYDPPVVDAPTHANEAKTFTDLGNSHYLNYGPTSSYQLGPGNAVYSVAAPTQLISKSDPNLSLVRQPTQYQSMPIFDSVNTSVQEQGLWPSSAVEYQSFNYYQQVVEDYPPGNITTSSWPGATSMVPYEAALASPLTDVKCENCNSPLMRKGNELFCSLCYSSTQLIRPNVRMAARQSKPKATVAANNRRTGVTCANCQTNSTTLWRRNNEGNPVCNACGLYFKLHNMNRPLSMKKEGIQKRKRKPKNNGGGAPLRPQLPSIQLNGHLSGSPLYPSQVSTIGLSINPQTNAPDLPDMSTNGNRTISIAPEITLNMSRSHVVPSDNHSPYNSSPSQSKSPHLNHSTSLNRQIAPTEAPRTTTSEIPTSVITRTGLPERSSNN</sequence>
<evidence type="ECO:0000256" key="8">
    <source>
        <dbReference type="ARBA" id="ARBA00023242"/>
    </source>
</evidence>
<feature type="coiled-coil region" evidence="10">
    <location>
        <begin position="30"/>
        <end position="57"/>
    </location>
</feature>
<feature type="region of interest" description="Disordered" evidence="11">
    <location>
        <begin position="561"/>
        <end position="598"/>
    </location>
</feature>
<feature type="compositionally biased region" description="Polar residues" evidence="11">
    <location>
        <begin position="585"/>
        <end position="598"/>
    </location>
</feature>
<keyword evidence="5" id="KW-0805">Transcription regulation</keyword>
<evidence type="ECO:0000256" key="7">
    <source>
        <dbReference type="ARBA" id="ARBA00023163"/>
    </source>
</evidence>
<proteinExistence type="predicted"/>
<dbReference type="GO" id="GO:0008270">
    <property type="term" value="F:zinc ion binding"/>
    <property type="evidence" value="ECO:0007669"/>
    <property type="project" value="UniProtKB-KW"/>
</dbReference>
<feature type="compositionally biased region" description="Low complexity" evidence="11">
    <location>
        <begin position="652"/>
        <end position="664"/>
    </location>
</feature>
<keyword evidence="3 9" id="KW-0863">Zinc-finger</keyword>
<evidence type="ECO:0000256" key="3">
    <source>
        <dbReference type="ARBA" id="ARBA00022771"/>
    </source>
</evidence>
<feature type="compositionally biased region" description="Low complexity" evidence="11">
    <location>
        <begin position="80"/>
        <end position="90"/>
    </location>
</feature>
<keyword evidence="6" id="KW-0238">DNA-binding</keyword>
<keyword evidence="4" id="KW-0862">Zinc</keyword>
<dbReference type="PRINTS" id="PR00619">
    <property type="entry name" value="GATAZNFINGER"/>
</dbReference>
<dbReference type="Proteomes" id="UP000092444">
    <property type="component" value="Unassembled WGS sequence"/>
</dbReference>
<dbReference type="EnsemblMetazoa" id="GMOY001450-RA">
    <property type="protein sequence ID" value="GMOY001450-PA"/>
    <property type="gene ID" value="GMOY001450"/>
</dbReference>
<keyword evidence="10" id="KW-0175">Coiled coil</keyword>
<dbReference type="PANTHER" id="PTHR10071">
    <property type="entry name" value="TRANSCRIPTION FACTOR GATA FAMILY MEMBER"/>
    <property type="match status" value="1"/>
</dbReference>
<reference evidence="13" key="1">
    <citation type="submission" date="2020-05" db="UniProtKB">
        <authorList>
            <consortium name="EnsemblMetazoa"/>
        </authorList>
    </citation>
    <scope>IDENTIFICATION</scope>
    <source>
        <strain evidence="13">Yale</strain>
    </source>
</reference>
<feature type="domain" description="GATA-type" evidence="12">
    <location>
        <begin position="514"/>
        <end position="567"/>
    </location>
</feature>
<evidence type="ECO:0000256" key="1">
    <source>
        <dbReference type="ARBA" id="ARBA00004123"/>
    </source>
</evidence>
<dbReference type="InterPro" id="IPR000679">
    <property type="entry name" value="Znf_GATA"/>
</dbReference>
<dbReference type="AlphaFoldDB" id="A0A1B0FCZ9"/>